<accession>A0A166GT49</accession>
<gene>
    <name evidence="2" type="ORF">DCAR_001971</name>
</gene>
<dbReference type="InterPro" id="IPR022059">
    <property type="entry name" value="DUF3615"/>
</dbReference>
<evidence type="ECO:0000259" key="1">
    <source>
        <dbReference type="Pfam" id="PF12274"/>
    </source>
</evidence>
<dbReference type="PANTHER" id="PTHR34710:SF20">
    <property type="entry name" value="OS10G0550200 PROTEIN"/>
    <property type="match status" value="1"/>
</dbReference>
<protein>
    <recommendedName>
        <fullName evidence="1">DUF3615 domain-containing protein</fullName>
    </recommendedName>
</protein>
<name>A0A166GT49_DAUCS</name>
<feature type="domain" description="DUF3615" evidence="1">
    <location>
        <begin position="221"/>
        <end position="319"/>
    </location>
</feature>
<dbReference type="Gramene" id="KZN09315">
    <property type="protein sequence ID" value="KZN09315"/>
    <property type="gene ID" value="DCAR_001971"/>
</dbReference>
<organism evidence="2">
    <name type="scientific">Daucus carota subsp. sativus</name>
    <name type="common">Carrot</name>
    <dbReference type="NCBI Taxonomy" id="79200"/>
    <lineage>
        <taxon>Eukaryota</taxon>
        <taxon>Viridiplantae</taxon>
        <taxon>Streptophyta</taxon>
        <taxon>Embryophyta</taxon>
        <taxon>Tracheophyta</taxon>
        <taxon>Spermatophyta</taxon>
        <taxon>Magnoliopsida</taxon>
        <taxon>eudicotyledons</taxon>
        <taxon>Gunneridae</taxon>
        <taxon>Pentapetalae</taxon>
        <taxon>asterids</taxon>
        <taxon>campanulids</taxon>
        <taxon>Apiales</taxon>
        <taxon>Apiaceae</taxon>
        <taxon>Apioideae</taxon>
        <taxon>Scandiceae</taxon>
        <taxon>Daucinae</taxon>
        <taxon>Daucus</taxon>
        <taxon>Daucus sect. Daucus</taxon>
    </lineage>
</organism>
<feature type="domain" description="DUF3615" evidence="1">
    <location>
        <begin position="58"/>
        <end position="158"/>
    </location>
</feature>
<dbReference type="Pfam" id="PF12274">
    <property type="entry name" value="DUF3615"/>
    <property type="match status" value="2"/>
</dbReference>
<proteinExistence type="predicted"/>
<dbReference type="EMBL" id="LNRQ01000001">
    <property type="protein sequence ID" value="KZN09315.1"/>
    <property type="molecule type" value="Genomic_DNA"/>
</dbReference>
<comment type="caution">
    <text evidence="2">The sequence shown here is derived from an EMBL/GenBank/DDBJ whole genome shotgun (WGS) entry which is preliminary data.</text>
</comment>
<dbReference type="OMA" id="NGCCYCT"/>
<evidence type="ECO:0000313" key="2">
    <source>
        <dbReference type="EMBL" id="KZN09315.1"/>
    </source>
</evidence>
<sequence length="338" mass="37896">MVILRSGRILKTGCSSSSSSSVASISPKQVSHFKLPKKPGWTTVKKRADDPSMPYITEALKSYNQNSGKRYKLVDPGSLTTVILANYFLYHIDFEAKNTDAPHASTEMFFAELTSPSAWQVLSVRLCVSLGPVNSISGDIDKLNGCYYCRRLNNVHHPKAGGFVRGGDTFYKTVEDICGIKLNAEEKHLPMLKEVSQNFECNKESVIGEQVDDATPYSTEAITFFNRQPHRSYELMEPGFFTRVVLPTCSLIHVNFTAKETDVDVARELFFAELTSTGEVLSCNFCVRLHPRDSALGDETGDKTNGCYYCREYNNVLHPKRGGFLAKFQHLDSMRYYG</sequence>
<dbReference type="PANTHER" id="PTHR34710">
    <property type="entry name" value="OS03G0834100 PROTEIN"/>
    <property type="match status" value="1"/>
</dbReference>
<reference evidence="2" key="1">
    <citation type="journal article" date="2016" name="Nat. Genet.">
        <title>A high-quality carrot genome assembly provides new insights into carotenoid accumulation and asterid genome evolution.</title>
        <authorList>
            <person name="Iorizzo M."/>
            <person name="Ellison S."/>
            <person name="Senalik D."/>
            <person name="Zeng P."/>
            <person name="Satapoomin P."/>
            <person name="Huang J."/>
            <person name="Bowman M."/>
            <person name="Iovene M."/>
            <person name="Sanseverino W."/>
            <person name="Cavagnaro P."/>
            <person name="Yildiz M."/>
            <person name="Macko-Podgorni A."/>
            <person name="Moranska E."/>
            <person name="Grzebelus E."/>
            <person name="Grzebelus D."/>
            <person name="Ashrafi H."/>
            <person name="Zheng Z."/>
            <person name="Cheng S."/>
            <person name="Spooner D."/>
            <person name="Van Deynze A."/>
            <person name="Simon P."/>
        </authorList>
    </citation>
    <scope>NUCLEOTIDE SEQUENCE [LARGE SCALE GENOMIC DNA]</scope>
    <source>
        <tissue evidence="2">Leaf</tissue>
    </source>
</reference>
<dbReference type="AlphaFoldDB" id="A0A166GT49"/>